<dbReference type="PROSITE" id="PS00894">
    <property type="entry name" value="HTH_DEOR_1"/>
    <property type="match status" value="1"/>
</dbReference>
<evidence type="ECO:0000313" key="6">
    <source>
        <dbReference type="EMBL" id="SDJ41791.1"/>
    </source>
</evidence>
<evidence type="ECO:0000256" key="4">
    <source>
        <dbReference type="SAM" id="MobiDB-lite"/>
    </source>
</evidence>
<dbReference type="GO" id="GO:0003700">
    <property type="term" value="F:DNA-binding transcription factor activity"/>
    <property type="evidence" value="ECO:0007669"/>
    <property type="project" value="InterPro"/>
</dbReference>
<sequence>MGGGYESPKMSVKSNIRSRPSRVETQVNSRPHISGRSARRQGMAEQIVRQGSASVTELAESFGVSVMTVHRDLDELERQGMVRKVRGGATAQASNVWESNIAYRLKAHSAEKDAIARAVTKLIEPGSSVMLDDSTTALAVARQLGDLAPLTVVTNFLEAIRLLAGHPEIRLIALGGEYHATHDSFLGLGCVDAVEAVSTDVVVVSTSAISEMYAFHQEQEIVLVKRAMLEAGARRILAVDGSKLARVALHRVAPLDDFDVIVVDANAPAELLQRLRDHHAHVQVAQM</sequence>
<dbReference type="SMART" id="SM00420">
    <property type="entry name" value="HTH_DEOR"/>
    <property type="match status" value="1"/>
</dbReference>
<protein>
    <submittedName>
        <fullName evidence="6">DNA-binding transcriptional regulator of sugar metabolism, DeoR/GlpR family</fullName>
    </submittedName>
</protein>
<dbReference type="PANTHER" id="PTHR30363">
    <property type="entry name" value="HTH-TYPE TRANSCRIPTIONAL REGULATOR SRLR-RELATED"/>
    <property type="match status" value="1"/>
</dbReference>
<dbReference type="Pfam" id="PF08220">
    <property type="entry name" value="HTH_DeoR"/>
    <property type="match status" value="1"/>
</dbReference>
<evidence type="ECO:0000259" key="5">
    <source>
        <dbReference type="PROSITE" id="PS51000"/>
    </source>
</evidence>
<dbReference type="STRING" id="633440.SAMN05421869_110205"/>
<name>A0A1G8TJU7_9ACTN</name>
<evidence type="ECO:0000313" key="7">
    <source>
        <dbReference type="Proteomes" id="UP000199202"/>
    </source>
</evidence>
<dbReference type="PANTHER" id="PTHR30363:SF8">
    <property type="entry name" value="DEOXYRIBOSE OPERON REPRESSOR"/>
    <property type="match status" value="1"/>
</dbReference>
<dbReference type="SMART" id="SM01134">
    <property type="entry name" value="DeoRC"/>
    <property type="match status" value="1"/>
</dbReference>
<accession>A0A1G8TJU7</accession>
<dbReference type="Proteomes" id="UP000199202">
    <property type="component" value="Unassembled WGS sequence"/>
</dbReference>
<feature type="domain" description="HTH deoR-type" evidence="5">
    <location>
        <begin position="36"/>
        <end position="91"/>
    </location>
</feature>
<keyword evidence="3" id="KW-0804">Transcription</keyword>
<dbReference type="SUPFAM" id="SSF46785">
    <property type="entry name" value="Winged helix' DNA-binding domain"/>
    <property type="match status" value="1"/>
</dbReference>
<evidence type="ECO:0000256" key="1">
    <source>
        <dbReference type="ARBA" id="ARBA00023015"/>
    </source>
</evidence>
<evidence type="ECO:0000256" key="3">
    <source>
        <dbReference type="ARBA" id="ARBA00023163"/>
    </source>
</evidence>
<dbReference type="PRINTS" id="PR00037">
    <property type="entry name" value="HTHLACR"/>
</dbReference>
<gene>
    <name evidence="6" type="ORF">SAMN05421869_110205</name>
</gene>
<dbReference type="InterPro" id="IPR018356">
    <property type="entry name" value="Tscrpt_reg_HTH_DeoR_CS"/>
</dbReference>
<dbReference type="EMBL" id="FNDJ01000010">
    <property type="protein sequence ID" value="SDJ41791.1"/>
    <property type="molecule type" value="Genomic_DNA"/>
</dbReference>
<dbReference type="Gene3D" id="1.10.10.10">
    <property type="entry name" value="Winged helix-like DNA-binding domain superfamily/Winged helix DNA-binding domain"/>
    <property type="match status" value="1"/>
</dbReference>
<dbReference type="Pfam" id="PF00455">
    <property type="entry name" value="DeoRC"/>
    <property type="match status" value="1"/>
</dbReference>
<dbReference type="InterPro" id="IPR014036">
    <property type="entry name" value="DeoR-like_C"/>
</dbReference>
<dbReference type="SUPFAM" id="SSF100950">
    <property type="entry name" value="NagB/RpiA/CoA transferase-like"/>
    <property type="match status" value="1"/>
</dbReference>
<dbReference type="InterPro" id="IPR001034">
    <property type="entry name" value="DeoR_HTH"/>
</dbReference>
<organism evidence="6 7">
    <name type="scientific">Nonomuraea jiangxiensis</name>
    <dbReference type="NCBI Taxonomy" id="633440"/>
    <lineage>
        <taxon>Bacteria</taxon>
        <taxon>Bacillati</taxon>
        <taxon>Actinomycetota</taxon>
        <taxon>Actinomycetes</taxon>
        <taxon>Streptosporangiales</taxon>
        <taxon>Streptosporangiaceae</taxon>
        <taxon>Nonomuraea</taxon>
    </lineage>
</organism>
<keyword evidence="2 6" id="KW-0238">DNA-binding</keyword>
<feature type="compositionally biased region" description="Polar residues" evidence="4">
    <location>
        <begin position="12"/>
        <end position="31"/>
    </location>
</feature>
<proteinExistence type="predicted"/>
<evidence type="ECO:0000256" key="2">
    <source>
        <dbReference type="ARBA" id="ARBA00023125"/>
    </source>
</evidence>
<reference evidence="6 7" key="1">
    <citation type="submission" date="2016-10" db="EMBL/GenBank/DDBJ databases">
        <authorList>
            <person name="de Groot N.N."/>
        </authorList>
    </citation>
    <scope>NUCLEOTIDE SEQUENCE [LARGE SCALE GENOMIC DNA]</scope>
    <source>
        <strain evidence="6 7">CGMCC 4.6533</strain>
    </source>
</reference>
<dbReference type="InterPro" id="IPR036388">
    <property type="entry name" value="WH-like_DNA-bd_sf"/>
</dbReference>
<dbReference type="InterPro" id="IPR037171">
    <property type="entry name" value="NagB/RpiA_transferase-like"/>
</dbReference>
<dbReference type="GO" id="GO:0003677">
    <property type="term" value="F:DNA binding"/>
    <property type="evidence" value="ECO:0007669"/>
    <property type="project" value="UniProtKB-KW"/>
</dbReference>
<dbReference type="InterPro" id="IPR036390">
    <property type="entry name" value="WH_DNA-bd_sf"/>
</dbReference>
<dbReference type="PROSITE" id="PS51000">
    <property type="entry name" value="HTH_DEOR_2"/>
    <property type="match status" value="1"/>
</dbReference>
<feature type="region of interest" description="Disordered" evidence="4">
    <location>
        <begin position="1"/>
        <end position="42"/>
    </location>
</feature>
<keyword evidence="1" id="KW-0805">Transcription regulation</keyword>
<dbReference type="InterPro" id="IPR050313">
    <property type="entry name" value="Carb_Metab_HTH_regulators"/>
</dbReference>
<dbReference type="AlphaFoldDB" id="A0A1G8TJU7"/>
<keyword evidence="7" id="KW-1185">Reference proteome</keyword>